<evidence type="ECO:0000256" key="2">
    <source>
        <dbReference type="ARBA" id="ARBA00022527"/>
    </source>
</evidence>
<reference evidence="12 13" key="1">
    <citation type="submission" date="2019-02" db="EMBL/GenBank/DDBJ databases">
        <title>Deep-cultivation of Planctomycetes and their phenomic and genomic characterization uncovers novel biology.</title>
        <authorList>
            <person name="Wiegand S."/>
            <person name="Jogler M."/>
            <person name="Boedeker C."/>
            <person name="Pinto D."/>
            <person name="Vollmers J."/>
            <person name="Rivas-Marin E."/>
            <person name="Kohn T."/>
            <person name="Peeters S.H."/>
            <person name="Heuer A."/>
            <person name="Rast P."/>
            <person name="Oberbeckmann S."/>
            <person name="Bunk B."/>
            <person name="Jeske O."/>
            <person name="Meyerdierks A."/>
            <person name="Storesund J.E."/>
            <person name="Kallscheuer N."/>
            <person name="Luecker S."/>
            <person name="Lage O.M."/>
            <person name="Pohl T."/>
            <person name="Merkel B.J."/>
            <person name="Hornburger P."/>
            <person name="Mueller R.-W."/>
            <person name="Bruemmer F."/>
            <person name="Labrenz M."/>
            <person name="Spormann A.M."/>
            <person name="Op den Camp H."/>
            <person name="Overmann J."/>
            <person name="Amann R."/>
            <person name="Jetten M.S.M."/>
            <person name="Mascher T."/>
            <person name="Medema M.H."/>
            <person name="Devos D.P."/>
            <person name="Kaster A.-K."/>
            <person name="Ovreas L."/>
            <person name="Rohde M."/>
            <person name="Galperin M.Y."/>
            <person name="Jogler C."/>
        </authorList>
    </citation>
    <scope>NUCLEOTIDE SEQUENCE [LARGE SCALE GENOMIC DNA]</scope>
    <source>
        <strain evidence="12 13">K23_9</strain>
    </source>
</reference>
<evidence type="ECO:0000313" key="12">
    <source>
        <dbReference type="EMBL" id="QDT13025.1"/>
    </source>
</evidence>
<protein>
    <recommendedName>
        <fullName evidence="1">non-specific serine/threonine protein kinase</fullName>
        <ecNumber evidence="1">2.7.11.1</ecNumber>
    </recommendedName>
</protein>
<keyword evidence="2" id="KW-0723">Serine/threonine-protein kinase</keyword>
<dbReference type="GO" id="GO:0106310">
    <property type="term" value="F:protein serine kinase activity"/>
    <property type="evidence" value="ECO:0007669"/>
    <property type="project" value="RHEA"/>
</dbReference>
<dbReference type="Proteomes" id="UP000319817">
    <property type="component" value="Chromosome"/>
</dbReference>
<dbReference type="CDD" id="cd14014">
    <property type="entry name" value="STKc_PknB_like"/>
    <property type="match status" value="1"/>
</dbReference>
<feature type="compositionally biased region" description="Low complexity" evidence="10">
    <location>
        <begin position="15"/>
        <end position="32"/>
    </location>
</feature>
<organism evidence="12 13">
    <name type="scientific">Stieleria marina</name>
    <dbReference type="NCBI Taxonomy" id="1930275"/>
    <lineage>
        <taxon>Bacteria</taxon>
        <taxon>Pseudomonadati</taxon>
        <taxon>Planctomycetota</taxon>
        <taxon>Planctomycetia</taxon>
        <taxon>Pirellulales</taxon>
        <taxon>Pirellulaceae</taxon>
        <taxon>Stieleria</taxon>
    </lineage>
</organism>
<dbReference type="PROSITE" id="PS50011">
    <property type="entry name" value="PROTEIN_KINASE_DOM"/>
    <property type="match status" value="1"/>
</dbReference>
<evidence type="ECO:0000256" key="5">
    <source>
        <dbReference type="ARBA" id="ARBA00022777"/>
    </source>
</evidence>
<evidence type="ECO:0000256" key="3">
    <source>
        <dbReference type="ARBA" id="ARBA00022679"/>
    </source>
</evidence>
<dbReference type="GO" id="GO:0005524">
    <property type="term" value="F:ATP binding"/>
    <property type="evidence" value="ECO:0007669"/>
    <property type="project" value="UniProtKB-UniRule"/>
</dbReference>
<gene>
    <name evidence="12" type="primary">pknB_22</name>
    <name evidence="12" type="ORF">K239x_50400</name>
</gene>
<dbReference type="PANTHER" id="PTHR43289:SF6">
    <property type="entry name" value="SERINE_THREONINE-PROTEIN KINASE NEKL-3"/>
    <property type="match status" value="1"/>
</dbReference>
<feature type="region of interest" description="Disordered" evidence="10">
    <location>
        <begin position="1"/>
        <end position="32"/>
    </location>
</feature>
<dbReference type="Pfam" id="PF00069">
    <property type="entry name" value="Pkinase"/>
    <property type="match status" value="1"/>
</dbReference>
<evidence type="ECO:0000256" key="8">
    <source>
        <dbReference type="ARBA" id="ARBA00048679"/>
    </source>
</evidence>
<evidence type="ECO:0000313" key="13">
    <source>
        <dbReference type="Proteomes" id="UP000319817"/>
    </source>
</evidence>
<keyword evidence="13" id="KW-1185">Reference proteome</keyword>
<evidence type="ECO:0000256" key="7">
    <source>
        <dbReference type="ARBA" id="ARBA00047899"/>
    </source>
</evidence>
<feature type="binding site" evidence="9">
    <location>
        <position position="72"/>
    </location>
    <ligand>
        <name>ATP</name>
        <dbReference type="ChEBI" id="CHEBI:30616"/>
    </ligand>
</feature>
<evidence type="ECO:0000256" key="10">
    <source>
        <dbReference type="SAM" id="MobiDB-lite"/>
    </source>
</evidence>
<dbReference type="InterPro" id="IPR000719">
    <property type="entry name" value="Prot_kinase_dom"/>
</dbReference>
<dbReference type="FunFam" id="1.10.510.10:FF:000021">
    <property type="entry name" value="Serine/threonine protein kinase"/>
    <property type="match status" value="1"/>
</dbReference>
<evidence type="ECO:0000256" key="4">
    <source>
        <dbReference type="ARBA" id="ARBA00022741"/>
    </source>
</evidence>
<dbReference type="PANTHER" id="PTHR43289">
    <property type="entry name" value="MITOGEN-ACTIVATED PROTEIN KINASE KINASE KINASE 20-RELATED"/>
    <property type="match status" value="1"/>
</dbReference>
<dbReference type="SUPFAM" id="SSF56112">
    <property type="entry name" value="Protein kinase-like (PK-like)"/>
    <property type="match status" value="1"/>
</dbReference>
<comment type="catalytic activity">
    <reaction evidence="8">
        <text>L-seryl-[protein] + ATP = O-phospho-L-seryl-[protein] + ADP + H(+)</text>
        <dbReference type="Rhea" id="RHEA:17989"/>
        <dbReference type="Rhea" id="RHEA-COMP:9863"/>
        <dbReference type="Rhea" id="RHEA-COMP:11604"/>
        <dbReference type="ChEBI" id="CHEBI:15378"/>
        <dbReference type="ChEBI" id="CHEBI:29999"/>
        <dbReference type="ChEBI" id="CHEBI:30616"/>
        <dbReference type="ChEBI" id="CHEBI:83421"/>
        <dbReference type="ChEBI" id="CHEBI:456216"/>
        <dbReference type="EC" id="2.7.11.1"/>
    </reaction>
</comment>
<dbReference type="AlphaFoldDB" id="A0A517P0X8"/>
<dbReference type="Gene3D" id="3.30.200.20">
    <property type="entry name" value="Phosphorylase Kinase, domain 1"/>
    <property type="match status" value="1"/>
</dbReference>
<dbReference type="FunFam" id="3.30.200.20:FF:000035">
    <property type="entry name" value="Serine/threonine protein kinase Stk1"/>
    <property type="match status" value="1"/>
</dbReference>
<evidence type="ECO:0000256" key="9">
    <source>
        <dbReference type="PROSITE-ProRule" id="PRU10141"/>
    </source>
</evidence>
<keyword evidence="5 12" id="KW-0418">Kinase</keyword>
<dbReference type="PROSITE" id="PS00107">
    <property type="entry name" value="PROTEIN_KINASE_ATP"/>
    <property type="match status" value="1"/>
</dbReference>
<accession>A0A517P0X8</accession>
<dbReference type="InterPro" id="IPR017441">
    <property type="entry name" value="Protein_kinase_ATP_BS"/>
</dbReference>
<proteinExistence type="predicted"/>
<sequence>MNPKNHSASNDDAPSKASLSGSSNSQSTTRSGVSLIGSRLGDYQVLRKLGKGGMADVYAARHLSLGRDVAIKVLRSDYAKDKDYISRFRREARAAAKLNHSSIVQVYDVGSVDQTHFIAQELIKGQNLKEVLTTRGPLTTEEATEVLISVGSALEAAAEVGITHRDIKPENIMRSARGDIKVADFGLARLGADSEASRSDLTQAGLTMGTPRYMSPEQVQGKVVDVRSDMYSLGVSMYHLLSGRPPFEADDPLALAVLHLHETPQPLDRARGNDDLPEWLIAVVTRLMSKLPGDRFQSPSELLSAVRNQSSMATDKAYGAIGTAAATIRLQRATDAAVSKRRRGYLRWAIALSIPLICGSAALAMSLRNPPRDVGELLKPPLAVKADTIEEQFLIAVARNDVASWAAIPKHFPPNESSKNRNYFAKSLVQLSRVYASQEKKEEAVATLDRLLGDPKVDRKYRLVAWAKRAALLETMNDPAELQKSLNRLESLYDELKTANPSSIEFFDRVIPPTERMQLEIGGGRDT</sequence>
<dbReference type="RefSeq" id="WP_419189331.1">
    <property type="nucleotide sequence ID" value="NZ_CP036526.1"/>
</dbReference>
<dbReference type="GO" id="GO:0004674">
    <property type="term" value="F:protein serine/threonine kinase activity"/>
    <property type="evidence" value="ECO:0007669"/>
    <property type="project" value="UniProtKB-KW"/>
</dbReference>
<feature type="domain" description="Protein kinase" evidence="11">
    <location>
        <begin position="43"/>
        <end position="312"/>
    </location>
</feature>
<comment type="catalytic activity">
    <reaction evidence="7">
        <text>L-threonyl-[protein] + ATP = O-phospho-L-threonyl-[protein] + ADP + H(+)</text>
        <dbReference type="Rhea" id="RHEA:46608"/>
        <dbReference type="Rhea" id="RHEA-COMP:11060"/>
        <dbReference type="Rhea" id="RHEA-COMP:11605"/>
        <dbReference type="ChEBI" id="CHEBI:15378"/>
        <dbReference type="ChEBI" id="CHEBI:30013"/>
        <dbReference type="ChEBI" id="CHEBI:30616"/>
        <dbReference type="ChEBI" id="CHEBI:61977"/>
        <dbReference type="ChEBI" id="CHEBI:456216"/>
        <dbReference type="EC" id="2.7.11.1"/>
    </reaction>
</comment>
<keyword evidence="4 9" id="KW-0547">Nucleotide-binding</keyword>
<evidence type="ECO:0000256" key="1">
    <source>
        <dbReference type="ARBA" id="ARBA00012513"/>
    </source>
</evidence>
<name>A0A517P0X8_9BACT</name>
<dbReference type="Gene3D" id="1.10.510.10">
    <property type="entry name" value="Transferase(Phosphotransferase) domain 1"/>
    <property type="match status" value="1"/>
</dbReference>
<keyword evidence="3 12" id="KW-0808">Transferase</keyword>
<feature type="compositionally biased region" description="Polar residues" evidence="10">
    <location>
        <begin position="1"/>
        <end position="12"/>
    </location>
</feature>
<dbReference type="InterPro" id="IPR011009">
    <property type="entry name" value="Kinase-like_dom_sf"/>
</dbReference>
<evidence type="ECO:0000256" key="6">
    <source>
        <dbReference type="ARBA" id="ARBA00022840"/>
    </source>
</evidence>
<dbReference type="SMART" id="SM00220">
    <property type="entry name" value="S_TKc"/>
    <property type="match status" value="1"/>
</dbReference>
<dbReference type="EC" id="2.7.11.1" evidence="1"/>
<keyword evidence="6 9" id="KW-0067">ATP-binding</keyword>
<dbReference type="EMBL" id="CP036526">
    <property type="protein sequence ID" value="QDT13025.1"/>
    <property type="molecule type" value="Genomic_DNA"/>
</dbReference>
<evidence type="ECO:0000259" key="11">
    <source>
        <dbReference type="PROSITE" id="PS50011"/>
    </source>
</evidence>